<reference evidence="3" key="1">
    <citation type="journal article" date="2019" name="Int. J. Syst. Evol. Microbiol.">
        <title>The Global Catalogue of Microorganisms (GCM) 10K type strain sequencing project: providing services to taxonomists for standard genome sequencing and annotation.</title>
        <authorList>
            <consortium name="The Broad Institute Genomics Platform"/>
            <consortium name="The Broad Institute Genome Sequencing Center for Infectious Disease"/>
            <person name="Wu L."/>
            <person name="Ma J."/>
        </authorList>
    </citation>
    <scope>NUCLEOTIDE SEQUENCE [LARGE SCALE GENOMIC DNA]</scope>
    <source>
        <strain evidence="3">JCM 17919</strain>
    </source>
</reference>
<comment type="caution">
    <text evidence="2">The sequence shown here is derived from an EMBL/GenBank/DDBJ whole genome shotgun (WGS) entry which is preliminary data.</text>
</comment>
<dbReference type="RefSeq" id="WP_345255703.1">
    <property type="nucleotide sequence ID" value="NZ_BAABGY010000007.1"/>
</dbReference>
<dbReference type="Proteomes" id="UP001501725">
    <property type="component" value="Unassembled WGS sequence"/>
</dbReference>
<evidence type="ECO:0000313" key="3">
    <source>
        <dbReference type="Proteomes" id="UP001501725"/>
    </source>
</evidence>
<name>A0ABP8GVJ8_9BACT</name>
<proteinExistence type="predicted"/>
<sequence>MFPVWFFIILIVLITYLLYITRPTEDNITVMGRNQLRKLQYWFRRS</sequence>
<evidence type="ECO:0000256" key="1">
    <source>
        <dbReference type="SAM" id="Phobius"/>
    </source>
</evidence>
<accession>A0ABP8GVJ8</accession>
<keyword evidence="1" id="KW-0812">Transmembrane</keyword>
<protein>
    <submittedName>
        <fullName evidence="2">Uncharacterized protein</fullName>
    </submittedName>
</protein>
<evidence type="ECO:0000313" key="2">
    <source>
        <dbReference type="EMBL" id="GAA4330393.1"/>
    </source>
</evidence>
<keyword evidence="1" id="KW-1133">Transmembrane helix</keyword>
<organism evidence="2 3">
    <name type="scientific">Flaviaesturariibacter amylovorans</name>
    <dbReference type="NCBI Taxonomy" id="1084520"/>
    <lineage>
        <taxon>Bacteria</taxon>
        <taxon>Pseudomonadati</taxon>
        <taxon>Bacteroidota</taxon>
        <taxon>Chitinophagia</taxon>
        <taxon>Chitinophagales</taxon>
        <taxon>Chitinophagaceae</taxon>
        <taxon>Flaviaestuariibacter</taxon>
    </lineage>
</organism>
<dbReference type="EMBL" id="BAABGY010000007">
    <property type="protein sequence ID" value="GAA4330393.1"/>
    <property type="molecule type" value="Genomic_DNA"/>
</dbReference>
<feature type="transmembrane region" description="Helical" evidence="1">
    <location>
        <begin position="6"/>
        <end position="21"/>
    </location>
</feature>
<keyword evidence="3" id="KW-1185">Reference proteome</keyword>
<keyword evidence="1" id="KW-0472">Membrane</keyword>
<gene>
    <name evidence="2" type="ORF">GCM10023184_21530</name>
</gene>